<dbReference type="InterPro" id="IPR057326">
    <property type="entry name" value="KR_dom"/>
</dbReference>
<dbReference type="InterPro" id="IPR014043">
    <property type="entry name" value="Acyl_transferase_dom"/>
</dbReference>
<keyword evidence="2" id="KW-0597">Phosphoprotein</keyword>
<feature type="region of interest" description="Disordered" evidence="5">
    <location>
        <begin position="1436"/>
        <end position="1456"/>
    </location>
</feature>
<dbReference type="SUPFAM" id="SSF47336">
    <property type="entry name" value="ACP-like"/>
    <property type="match status" value="5"/>
</dbReference>
<name>Q1JYV0_DESA6</name>
<protein>
    <submittedName>
        <fullName evidence="9">Erythronolide synthase</fullName>
        <ecNumber evidence="9">2.3.1.94</ecNumber>
    </submittedName>
</protein>
<dbReference type="InterPro" id="IPR001227">
    <property type="entry name" value="Ac_transferase_dom_sf"/>
</dbReference>
<feature type="domain" description="Carrier" evidence="6">
    <location>
        <begin position="1077"/>
        <end position="1157"/>
    </location>
</feature>
<dbReference type="PROSITE" id="PS50075">
    <property type="entry name" value="CARRIER"/>
    <property type="match status" value="5"/>
</dbReference>
<dbReference type="SUPFAM" id="SSF51735">
    <property type="entry name" value="NAD(P)-binding Rossmann-fold domains"/>
    <property type="match status" value="2"/>
</dbReference>
<evidence type="ECO:0000256" key="1">
    <source>
        <dbReference type="ARBA" id="ARBA00022450"/>
    </source>
</evidence>
<accession>Q1JYV0</accession>
<dbReference type="RefSeq" id="WP_006000952.1">
    <property type="nucleotide sequence ID" value="NZ_AAEW02000011.1"/>
</dbReference>
<dbReference type="Pfam" id="PF16197">
    <property type="entry name" value="KAsynt_C_assoc"/>
    <property type="match status" value="1"/>
</dbReference>
<dbReference type="InterPro" id="IPR014030">
    <property type="entry name" value="Ketoacyl_synth_N"/>
</dbReference>
<keyword evidence="3 9" id="KW-0808">Transferase</keyword>
<evidence type="ECO:0000256" key="4">
    <source>
        <dbReference type="PROSITE-ProRule" id="PRU01363"/>
    </source>
</evidence>
<dbReference type="Gene3D" id="3.10.129.110">
    <property type="entry name" value="Polyketide synthase dehydratase"/>
    <property type="match status" value="1"/>
</dbReference>
<evidence type="ECO:0000259" key="7">
    <source>
        <dbReference type="PROSITE" id="PS52004"/>
    </source>
</evidence>
<dbReference type="Gene3D" id="3.30.70.250">
    <property type="entry name" value="Malonyl-CoA ACP transacylase, ACP-binding"/>
    <property type="match status" value="1"/>
</dbReference>
<dbReference type="Pfam" id="PF08659">
    <property type="entry name" value="KR"/>
    <property type="match status" value="1"/>
</dbReference>
<dbReference type="SUPFAM" id="SSF55048">
    <property type="entry name" value="Probable ACP-binding domain of malonyl-CoA ACP transacylase"/>
    <property type="match status" value="1"/>
</dbReference>
<dbReference type="InterPro" id="IPR049900">
    <property type="entry name" value="PKS_mFAS_DH"/>
</dbReference>
<feature type="domain" description="Ketosynthase family 3 (KS3)" evidence="7">
    <location>
        <begin position="17"/>
        <end position="472"/>
    </location>
</feature>
<feature type="region of interest" description="C-terminal hotdog fold" evidence="4">
    <location>
        <begin position="2212"/>
        <end position="2360"/>
    </location>
</feature>
<dbReference type="Gene3D" id="3.40.366.10">
    <property type="entry name" value="Malonyl-Coenzyme A Acyl Carrier Protein, domain 2"/>
    <property type="match status" value="1"/>
</dbReference>
<reference evidence="9" key="1">
    <citation type="submission" date="2006-05" db="EMBL/GenBank/DDBJ databases">
        <title>Annotation of the draft genome assembly of Desulfuromonas acetoxidans DSM 684.</title>
        <authorList>
            <consortium name="US DOE Joint Genome Institute (JGI-ORNL)"/>
            <person name="Larimer F."/>
            <person name="Land M."/>
            <person name="Hauser L."/>
        </authorList>
    </citation>
    <scope>NUCLEOTIDE SEQUENCE [LARGE SCALE GENOMIC DNA]</scope>
    <source>
        <strain evidence="9">DSM 684</strain>
    </source>
</reference>
<dbReference type="PANTHER" id="PTHR43074">
    <property type="entry name" value="OMEGA-3 POLYUNSATURATED FATTY ACID SYNTHASE PFAB-RELATED"/>
    <property type="match status" value="1"/>
</dbReference>
<dbReference type="SMART" id="SM00827">
    <property type="entry name" value="PKS_AT"/>
    <property type="match status" value="1"/>
</dbReference>
<evidence type="ECO:0000313" key="10">
    <source>
        <dbReference type="Proteomes" id="UP000005695"/>
    </source>
</evidence>
<feature type="compositionally biased region" description="Low complexity" evidence="5">
    <location>
        <begin position="1443"/>
        <end position="1456"/>
    </location>
</feature>
<comment type="caution">
    <text evidence="9">The sequence shown here is derived from an EMBL/GenBank/DDBJ whole genome shotgun (WGS) entry which is preliminary data.</text>
</comment>
<feature type="domain" description="Carrier" evidence="6">
    <location>
        <begin position="1357"/>
        <end position="1437"/>
    </location>
</feature>
<dbReference type="CDD" id="cd00833">
    <property type="entry name" value="PKS"/>
    <property type="match status" value="1"/>
</dbReference>
<dbReference type="InterPro" id="IPR016039">
    <property type="entry name" value="Thiolase-like"/>
</dbReference>
<dbReference type="InterPro" id="IPR013968">
    <property type="entry name" value="PKS_KR"/>
</dbReference>
<feature type="active site" description="Proton donor; for dehydratase activity" evidence="4">
    <location>
        <position position="2276"/>
    </location>
</feature>
<keyword evidence="1" id="KW-0596">Phosphopantetheine</keyword>
<evidence type="ECO:0000256" key="3">
    <source>
        <dbReference type="ARBA" id="ARBA00022679"/>
    </source>
</evidence>
<dbReference type="PANTHER" id="PTHR43074:SF1">
    <property type="entry name" value="BETA-KETOACYL SYNTHASE FAMILY PROTEIN-RELATED"/>
    <property type="match status" value="1"/>
</dbReference>
<evidence type="ECO:0000256" key="5">
    <source>
        <dbReference type="SAM" id="MobiDB-lite"/>
    </source>
</evidence>
<dbReference type="InterPro" id="IPR009081">
    <property type="entry name" value="PP-bd_ACP"/>
</dbReference>
<dbReference type="Gene3D" id="3.40.50.720">
    <property type="entry name" value="NAD(P)-binding Rossmann-like Domain"/>
    <property type="match status" value="1"/>
</dbReference>
<dbReference type="Pfam" id="PF02801">
    <property type="entry name" value="Ketoacyl-synt_C"/>
    <property type="match status" value="1"/>
</dbReference>
<feature type="region of interest" description="Disordered" evidence="5">
    <location>
        <begin position="1554"/>
        <end position="1577"/>
    </location>
</feature>
<dbReference type="SMART" id="SM00822">
    <property type="entry name" value="PKS_KR"/>
    <property type="match status" value="1"/>
</dbReference>
<evidence type="ECO:0000259" key="6">
    <source>
        <dbReference type="PROSITE" id="PS50075"/>
    </source>
</evidence>
<dbReference type="Proteomes" id="UP000005695">
    <property type="component" value="Unassembled WGS sequence"/>
</dbReference>
<evidence type="ECO:0000313" key="9">
    <source>
        <dbReference type="EMBL" id="EAT15315.1"/>
    </source>
</evidence>
<dbReference type="InterPro" id="IPR036291">
    <property type="entry name" value="NAD(P)-bd_dom_sf"/>
</dbReference>
<feature type="region of interest" description="Disordered" evidence="5">
    <location>
        <begin position="1032"/>
        <end position="1081"/>
    </location>
</feature>
<dbReference type="InterPro" id="IPR016035">
    <property type="entry name" value="Acyl_Trfase/lysoPLipase"/>
</dbReference>
<dbReference type="SMART" id="SM00825">
    <property type="entry name" value="PKS_KS"/>
    <property type="match status" value="1"/>
</dbReference>
<dbReference type="PROSITE" id="PS52004">
    <property type="entry name" value="KS3_2"/>
    <property type="match status" value="1"/>
</dbReference>
<evidence type="ECO:0000256" key="2">
    <source>
        <dbReference type="ARBA" id="ARBA00022553"/>
    </source>
</evidence>
<feature type="compositionally biased region" description="Low complexity" evidence="5">
    <location>
        <begin position="1554"/>
        <end position="1572"/>
    </location>
</feature>
<dbReference type="Pfam" id="PF00550">
    <property type="entry name" value="PP-binding"/>
    <property type="match status" value="5"/>
</dbReference>
<dbReference type="GO" id="GO:0047879">
    <property type="term" value="F:erythronolide synthase activity"/>
    <property type="evidence" value="ECO:0007669"/>
    <property type="project" value="UniProtKB-EC"/>
</dbReference>
<reference evidence="9" key="2">
    <citation type="submission" date="2006-05" db="EMBL/GenBank/DDBJ databases">
        <title>Sequencing of the draft genome and assembly of Desulfuromonas acetoxidans DSM 684.</title>
        <authorList>
            <consortium name="US DOE Joint Genome Institute (JGI-PGF)"/>
            <person name="Copeland A."/>
            <person name="Lucas S."/>
            <person name="Lapidus A."/>
            <person name="Barry K."/>
            <person name="Detter J.C."/>
            <person name="Glavina del Rio T."/>
            <person name="Hammon N."/>
            <person name="Israni S."/>
            <person name="Dalin E."/>
            <person name="Tice H."/>
            <person name="Bruce D."/>
            <person name="Pitluck S."/>
            <person name="Richardson P."/>
        </authorList>
    </citation>
    <scope>NUCLEOTIDE SEQUENCE [LARGE SCALE GENOMIC DNA]</scope>
    <source>
        <strain evidence="9">DSM 684</strain>
    </source>
</reference>
<dbReference type="SUPFAM" id="SSF53901">
    <property type="entry name" value="Thiolase-like"/>
    <property type="match status" value="1"/>
</dbReference>
<keyword evidence="9" id="KW-0012">Acyltransferase</keyword>
<feature type="active site" description="Proton acceptor; for dehydratase activity" evidence="4">
    <location>
        <position position="2105"/>
    </location>
</feature>
<proteinExistence type="predicted"/>
<keyword evidence="10" id="KW-1185">Reference proteome</keyword>
<evidence type="ECO:0000259" key="8">
    <source>
        <dbReference type="PROSITE" id="PS52019"/>
    </source>
</evidence>
<dbReference type="InterPro" id="IPR052568">
    <property type="entry name" value="PKS-FAS_Synthase"/>
</dbReference>
<organism evidence="9 10">
    <name type="scientific">Desulfuromonas acetoxidans (strain DSM 684 / 11070)</name>
    <dbReference type="NCBI Taxonomy" id="281689"/>
    <lineage>
        <taxon>Bacteria</taxon>
        <taxon>Pseudomonadati</taxon>
        <taxon>Thermodesulfobacteriota</taxon>
        <taxon>Desulfuromonadia</taxon>
        <taxon>Desulfuromonadales</taxon>
        <taxon>Desulfuromonadaceae</taxon>
        <taxon>Desulfuromonas</taxon>
    </lineage>
</organism>
<dbReference type="InterPro" id="IPR032821">
    <property type="entry name" value="PKS_assoc"/>
</dbReference>
<dbReference type="CDD" id="cd08953">
    <property type="entry name" value="KR_2_SDR_x"/>
    <property type="match status" value="1"/>
</dbReference>
<dbReference type="EC" id="2.3.1.94" evidence="9"/>
<feature type="domain" description="PKS/mFAS DH" evidence="8">
    <location>
        <begin position="2065"/>
        <end position="2360"/>
    </location>
</feature>
<dbReference type="InterPro" id="IPR016036">
    <property type="entry name" value="Malonyl_transacylase_ACP-bd"/>
</dbReference>
<dbReference type="Pfam" id="PF00109">
    <property type="entry name" value="ketoacyl-synt"/>
    <property type="match status" value="1"/>
</dbReference>
<dbReference type="InterPro" id="IPR014031">
    <property type="entry name" value="Ketoacyl_synth_C"/>
</dbReference>
<dbReference type="EMBL" id="AAEW02000011">
    <property type="protein sequence ID" value="EAT15315.1"/>
    <property type="molecule type" value="Genomic_DNA"/>
</dbReference>
<dbReference type="InterPro" id="IPR020841">
    <property type="entry name" value="PKS_Beta-ketoAc_synthase_dom"/>
</dbReference>
<feature type="region of interest" description="N-terminal hotdog fold" evidence="4">
    <location>
        <begin position="2065"/>
        <end position="2198"/>
    </location>
</feature>
<dbReference type="PROSITE" id="PS52019">
    <property type="entry name" value="PKS_MFAS_DH"/>
    <property type="match status" value="1"/>
</dbReference>
<feature type="domain" description="Carrier" evidence="6">
    <location>
        <begin position="1457"/>
        <end position="1537"/>
    </location>
</feature>
<dbReference type="InterPro" id="IPR042104">
    <property type="entry name" value="PKS_dehydratase_sf"/>
</dbReference>
<feature type="domain" description="Carrier" evidence="6">
    <location>
        <begin position="1262"/>
        <end position="1342"/>
    </location>
</feature>
<sequence>MTDSGAQTQTTDKNTAAKPLAIIGIGCLFPQANGKDAYWANIKGAIDSITDVPETHWRTADLYDPDPKTPDHTYGKRGGFLDPIEFNPMEFSIQPNILEAIDTSQLLGLIAAREALRDAGYDPQSDFARDRVSVLLGVTGALEMVIPLGARLGHPQWRKALKDAGVPADVAQEVVERIADSYVPWQENSFPGLLGNVVAGRISKQFDLGGTNTVVDAACGSSLSAVHMAAMELACGRSDMVITGGIDTFNDIFMYTCFSKTPALSPSNLVRPFDHQSDGTLIGEGLGLIALKRLEDAERDNDHIYAVIRGVGAASDGKGGAIYEPSASGQKRTLIDAYRQSQVDPRTISLLEAHGTGTKVGDATEIKALREVYGESDGAPWCALGSVKSQIGHTKAAAGSAGLIKTALALYHKILPPTINVEQPQTVITEGNSPFYVNTVTRPWLANPNHPRRAAVSAFGFGGSNFHCVLEEYLSEPTCCDFSDAPLLFALSGQDRSTLETALGQLASAPKDAVRRRAAQSRQAFNSNDPHRLLFVVDKPADLPGVIDKAKKVLTTQAPLNGTPQGIWYGQGPSQGKLAVLFPGQGAQYLQMLADLSCHAPQLLAQLQDGDDVLSLDDGTSLSSLIYPHSLFSSEQRQQAEQRLQATQHAQPAIGTVSLGAWNYLRNHYGLEAQAFAGHSYGELTALCAAGCYGSDDLLRLSRLRGTLMAGDGSDKGTMLAISAPLDEIEQMIREENLCLVLANHNTPNQGVLSGEREEISRAETLCKQRKMRCTPLDVAAAFHSPLVAAASKPFHNALQEIDVQVPQCAVYANKTALTYPQEPGQITTLLAEQIASPVKFVRQIEQMYADGFTTFFEVGPGARLTGMVKKILADKEVQTIALDASNGKRSGLSDLAKALVQLAALGCPVDLSRWDDQFVTRMEQLPEPKPAKMTVTLTGANYVKEKPARPASKRHLVDADQIPTPTPVAQPTTQSVVSHASNDDVAALKSLQENMAVLQQMQEDTARLHQKFLEGQAAAVDTMRVLMDQQQPTMAATRPSTPPAAVPKAPQAPRMTAPQPSAARPVSQPAPQPNAEPGNSVQDALLDVVAEKTGYPQEMLELEMSLDADLGIDSIKRVEILSALQEAVPGLPAVQPEQLGSLETLRQIVEALGAVDLSAPQVVASATAAASGSDTNVQAALLDVVAEKTGYPQEMLELDMSLDADLGIDSIKRVEILSALQEAVPGLPAVQPEQLGSLETLRQIVEALGTVDLSASPAASGSNTNVQDALLDVVAEKTGYPQEMLELDMSLDADLGIDSIKRVEILSALQEAVPGLPAVQPEQLGSLETLRQIVEALGSVEIAAPTVAVVASAVSQTAGTLQTALLDVVAEKTGYPQEMLELDMSLDADLGIDSIKRVEILSALQEAVPGLPAVQPEQLGSLETLRQIVDALGATDTPQPPAAIDQAPPSAPSASTTAKSVQEALIAVVADKTGYPQDMLELDMSLDADLGIDSIKRVEILSALQEAIPELPAVQPEQLGSLETLRQIVEALTQQAPGAEEQTAIQTPVVTTETPAVPSPSQVSSQPVAPATVKEPDPNATVRREVIQLDVVGQQRQPYTLSTNAPLWLVDDCSSLVPTLASTLKGEGYPVKIVSPTQTEVPDQLAGLVIIAPEIGTDSHFLRDAFSLVQRCAPALKKQSAQQSACLVTVSRLDGQCGFGSQSLLRDPLSGALAGLCKTARLEWPELTCKAIDVSDTLTDKELSTALIDELLLTGPIEIGISREGLTTPVLVDAPLPEDSDSIQMTGDDIVVISGGARGVTAEVATHLAQCGQPTLLLLGRSALPEVEPDWLAAARTDADIKRTLMEHAEAPLKPRELNDQCTRVLQQRELTANLDRLRQAGSKVIYKALDIRDEKAVAEALDEARQEGTVRGIIHGAGVLADRKIEDKTLEQFDQVYSTKVAGLQALLHASANDPLRFIVMFSSSTGRFGRVGQVDYAMANEVLNKTAQALSRQKTDCRVLAINWGPWDGGMVTPALKKLFADEGIEVIDLAAGSQYLLQELTRQDGQVEIVILGEHKKPNDHDQQDAETSVDLSASPITECYPELALTLQITPQTMAVLQDHVIDGMAVVPTALIIEWMAHGAMHNYPGMQFIGFDNLRIFKGIRLTADEEYDVELRNQQGRFEEDLMRIPMQIVAANSKRIHASGDILLSSFRELTAPTITPLSVDTERAQSHEQIYASGQLFHGALLQGIQQITGEGPEGIVGVAESAPSPQQWMASPLRYDWLTDPMILDSSFQMMILWSFAEKSQGSLPMFAGRYRQYRESFGTTPIYIQCRVVKQSGQVVEADIDFIDANTREIVARLEGYQCTMTPTLEQAFANNTLV</sequence>
<dbReference type="Pfam" id="PF00698">
    <property type="entry name" value="Acyl_transf_1"/>
    <property type="match status" value="1"/>
</dbReference>
<dbReference type="Gene3D" id="1.10.1200.10">
    <property type="entry name" value="ACP-like"/>
    <property type="match status" value="5"/>
</dbReference>
<dbReference type="SUPFAM" id="SSF52151">
    <property type="entry name" value="FabD/lysophospholipase-like"/>
    <property type="match status" value="1"/>
</dbReference>
<feature type="domain" description="Carrier" evidence="6">
    <location>
        <begin position="1173"/>
        <end position="1253"/>
    </location>
</feature>
<dbReference type="InterPro" id="IPR036736">
    <property type="entry name" value="ACP-like_sf"/>
</dbReference>
<dbReference type="Gene3D" id="3.40.47.10">
    <property type="match status" value="1"/>
</dbReference>
<gene>
    <name evidence="9" type="ORF">Dace_0979</name>
</gene>